<dbReference type="PANTHER" id="PTHR46342:SF1">
    <property type="entry name" value="ALPHA-CATULIN"/>
    <property type="match status" value="1"/>
</dbReference>
<dbReference type="AlphaFoldDB" id="A0A182MFR4"/>
<accession>A0A182MFR4</accession>
<dbReference type="GO" id="GO:0051015">
    <property type="term" value="F:actin filament binding"/>
    <property type="evidence" value="ECO:0007669"/>
    <property type="project" value="InterPro"/>
</dbReference>
<evidence type="ECO:0000313" key="4">
    <source>
        <dbReference type="EnsemblMetazoa" id="ACUA017210-PA"/>
    </source>
</evidence>
<feature type="compositionally biased region" description="Basic and acidic residues" evidence="3">
    <location>
        <begin position="11"/>
        <end position="21"/>
    </location>
</feature>
<dbReference type="Proteomes" id="UP000075883">
    <property type="component" value="Unassembled WGS sequence"/>
</dbReference>
<keyword evidence="2" id="KW-0963">Cytoplasm</keyword>
<evidence type="ECO:0000256" key="3">
    <source>
        <dbReference type="SAM" id="MobiDB-lite"/>
    </source>
</evidence>
<comment type="subcellular location">
    <subcellularLocation>
        <location evidence="1">Cytoplasm</location>
    </subcellularLocation>
</comment>
<dbReference type="InterPro" id="IPR036723">
    <property type="entry name" value="Alpha-catenin/vinculin-like_sf"/>
</dbReference>
<evidence type="ECO:0000256" key="2">
    <source>
        <dbReference type="ARBA" id="ARBA00022490"/>
    </source>
</evidence>
<dbReference type="EMBL" id="AXCM01007703">
    <property type="status" value="NOT_ANNOTATED_CDS"/>
    <property type="molecule type" value="Genomic_DNA"/>
</dbReference>
<dbReference type="EnsemblMetazoa" id="ACUA017210-RA">
    <property type="protein sequence ID" value="ACUA017210-PA"/>
    <property type="gene ID" value="ACUA017210"/>
</dbReference>
<organism evidence="4 5">
    <name type="scientific">Anopheles culicifacies</name>
    <dbReference type="NCBI Taxonomy" id="139723"/>
    <lineage>
        <taxon>Eukaryota</taxon>
        <taxon>Metazoa</taxon>
        <taxon>Ecdysozoa</taxon>
        <taxon>Arthropoda</taxon>
        <taxon>Hexapoda</taxon>
        <taxon>Insecta</taxon>
        <taxon>Pterygota</taxon>
        <taxon>Neoptera</taxon>
        <taxon>Endopterygota</taxon>
        <taxon>Diptera</taxon>
        <taxon>Nematocera</taxon>
        <taxon>Culicoidea</taxon>
        <taxon>Culicidae</taxon>
        <taxon>Anophelinae</taxon>
        <taxon>Anopheles</taxon>
        <taxon>culicifacies species complex</taxon>
    </lineage>
</organism>
<evidence type="ECO:0000256" key="1">
    <source>
        <dbReference type="ARBA" id="ARBA00004496"/>
    </source>
</evidence>
<dbReference type="GO" id="GO:0007155">
    <property type="term" value="P:cell adhesion"/>
    <property type="evidence" value="ECO:0007669"/>
    <property type="project" value="InterPro"/>
</dbReference>
<dbReference type="GO" id="GO:0005737">
    <property type="term" value="C:cytoplasm"/>
    <property type="evidence" value="ECO:0007669"/>
    <property type="project" value="UniProtKB-SubCell"/>
</dbReference>
<feature type="compositionally biased region" description="Polar residues" evidence="3">
    <location>
        <begin position="1"/>
        <end position="10"/>
    </location>
</feature>
<reference evidence="4" key="2">
    <citation type="submission" date="2020-05" db="UniProtKB">
        <authorList>
            <consortium name="EnsemblMetazoa"/>
        </authorList>
    </citation>
    <scope>IDENTIFICATION</scope>
    <source>
        <strain evidence="4">A-37</strain>
    </source>
</reference>
<sequence length="121" mass="13453">MTNTISTLVQHRSEQQHHTSEQKMRAIGRVGQAVNLAVERFVTVGETIADDNPEIKQDMYDACKEARAAGYPGIIITKSSHPIADTYARKGKWFHPGTDLAQNQYDIYLKSSGDGCRDTEA</sequence>
<name>A0A182MFR4_9DIPT</name>
<evidence type="ECO:0000313" key="5">
    <source>
        <dbReference type="Proteomes" id="UP000075883"/>
    </source>
</evidence>
<dbReference type="InterPro" id="IPR030045">
    <property type="entry name" value="CTNNAL1"/>
</dbReference>
<feature type="region of interest" description="Disordered" evidence="3">
    <location>
        <begin position="1"/>
        <end position="21"/>
    </location>
</feature>
<dbReference type="STRING" id="139723.A0A182MFR4"/>
<proteinExistence type="predicted"/>
<protein>
    <submittedName>
        <fullName evidence="4">Uncharacterized protein</fullName>
    </submittedName>
</protein>
<dbReference type="Gene3D" id="1.20.120.230">
    <property type="entry name" value="Alpha-catenin/vinculin-like"/>
    <property type="match status" value="1"/>
</dbReference>
<reference evidence="5" key="1">
    <citation type="submission" date="2013-09" db="EMBL/GenBank/DDBJ databases">
        <title>The Genome Sequence of Anopheles culicifacies species A.</title>
        <authorList>
            <consortium name="The Broad Institute Genomics Platform"/>
            <person name="Neafsey D.E."/>
            <person name="Besansky N."/>
            <person name="Howell P."/>
            <person name="Walton C."/>
            <person name="Young S.K."/>
            <person name="Zeng Q."/>
            <person name="Gargeya S."/>
            <person name="Fitzgerald M."/>
            <person name="Haas B."/>
            <person name="Abouelleil A."/>
            <person name="Allen A.W."/>
            <person name="Alvarado L."/>
            <person name="Arachchi H.M."/>
            <person name="Berlin A.M."/>
            <person name="Chapman S.B."/>
            <person name="Gainer-Dewar J."/>
            <person name="Goldberg J."/>
            <person name="Griggs A."/>
            <person name="Gujja S."/>
            <person name="Hansen M."/>
            <person name="Howarth C."/>
            <person name="Imamovic A."/>
            <person name="Ireland A."/>
            <person name="Larimer J."/>
            <person name="McCowan C."/>
            <person name="Murphy C."/>
            <person name="Pearson M."/>
            <person name="Poon T.W."/>
            <person name="Priest M."/>
            <person name="Roberts A."/>
            <person name="Saif S."/>
            <person name="Shea T."/>
            <person name="Sisk P."/>
            <person name="Sykes S."/>
            <person name="Wortman J."/>
            <person name="Nusbaum C."/>
            <person name="Birren B."/>
        </authorList>
    </citation>
    <scope>NUCLEOTIDE SEQUENCE [LARGE SCALE GENOMIC DNA]</scope>
    <source>
        <strain evidence="5">A-37</strain>
    </source>
</reference>
<dbReference type="GO" id="GO:0007266">
    <property type="term" value="P:Rho protein signal transduction"/>
    <property type="evidence" value="ECO:0007669"/>
    <property type="project" value="InterPro"/>
</dbReference>
<dbReference type="PANTHER" id="PTHR46342">
    <property type="entry name" value="ALPHA-CATULIN"/>
    <property type="match status" value="1"/>
</dbReference>
<dbReference type="VEuPathDB" id="VectorBase:ACUA017210"/>
<keyword evidence="5" id="KW-1185">Reference proteome</keyword>
<dbReference type="SUPFAM" id="SSF47220">
    <property type="entry name" value="alpha-catenin/vinculin-like"/>
    <property type="match status" value="1"/>
</dbReference>